<dbReference type="AlphaFoldDB" id="A0A7W6RFY6"/>
<reference evidence="1 2" key="1">
    <citation type="submission" date="2020-08" db="EMBL/GenBank/DDBJ databases">
        <title>Genome sequencing of Purple Non-Sulfur Bacteria from various extreme environments.</title>
        <authorList>
            <person name="Mayer M."/>
        </authorList>
    </citation>
    <scope>NUCLEOTIDE SEQUENCE [LARGE SCALE GENOMIC DNA]</scope>
    <source>
        <strain evidence="1 2">JA131</strain>
    </source>
</reference>
<dbReference type="SUPFAM" id="SSF46955">
    <property type="entry name" value="Putative DNA-binding domain"/>
    <property type="match status" value="1"/>
</dbReference>
<dbReference type="RefSeq" id="WP_184047931.1">
    <property type="nucleotide sequence ID" value="NZ_JACIGK010000035.1"/>
</dbReference>
<dbReference type="Gene3D" id="1.10.1660.10">
    <property type="match status" value="1"/>
</dbReference>
<proteinExistence type="predicted"/>
<sequence>MAIIWPENDGEVKYWEGEYLTTKGAAKALGVTPQTIRNYIKDQRYPNPRKKIEGGRHYYLFSRKKVIEIEAKTRELRGQT</sequence>
<keyword evidence="1" id="KW-0238">DNA-binding</keyword>
<evidence type="ECO:0000313" key="1">
    <source>
        <dbReference type="EMBL" id="MBB4267836.1"/>
    </source>
</evidence>
<dbReference type="Proteomes" id="UP000554286">
    <property type="component" value="Unassembled WGS sequence"/>
</dbReference>
<keyword evidence="2" id="KW-1185">Reference proteome</keyword>
<organism evidence="1 2">
    <name type="scientific">Roseospira visakhapatnamensis</name>
    <dbReference type="NCBI Taxonomy" id="390880"/>
    <lineage>
        <taxon>Bacteria</taxon>
        <taxon>Pseudomonadati</taxon>
        <taxon>Pseudomonadota</taxon>
        <taxon>Alphaproteobacteria</taxon>
        <taxon>Rhodospirillales</taxon>
        <taxon>Rhodospirillaceae</taxon>
        <taxon>Roseospira</taxon>
    </lineage>
</organism>
<comment type="caution">
    <text evidence="1">The sequence shown here is derived from an EMBL/GenBank/DDBJ whole genome shotgun (WGS) entry which is preliminary data.</text>
</comment>
<dbReference type="EMBL" id="JACIGK010000035">
    <property type="protein sequence ID" value="MBB4267836.1"/>
    <property type="molecule type" value="Genomic_DNA"/>
</dbReference>
<protein>
    <submittedName>
        <fullName evidence="1">DNA-binding transcriptional MerR regulator</fullName>
    </submittedName>
</protein>
<accession>A0A7W6RFY6</accession>
<name>A0A7W6RFY6_9PROT</name>
<dbReference type="InterPro" id="IPR009061">
    <property type="entry name" value="DNA-bd_dom_put_sf"/>
</dbReference>
<dbReference type="GO" id="GO:0003677">
    <property type="term" value="F:DNA binding"/>
    <property type="evidence" value="ECO:0007669"/>
    <property type="project" value="UniProtKB-KW"/>
</dbReference>
<evidence type="ECO:0000313" key="2">
    <source>
        <dbReference type="Proteomes" id="UP000554286"/>
    </source>
</evidence>
<gene>
    <name evidence="1" type="ORF">GGD89_003486</name>
</gene>